<dbReference type="KEGG" id="hms:HMU10870"/>
<evidence type="ECO:0000313" key="3">
    <source>
        <dbReference type="EMBL" id="CBG40342.1"/>
    </source>
</evidence>
<dbReference type="STRING" id="679897.HMU10870"/>
<reference evidence="3 4" key="1">
    <citation type="journal article" date="2010" name="BMC Genomics">
        <title>Comparative genomics and proteomics of Helicobacter mustelae, an ulcerogenic and carcinogenic gastric pathogen.</title>
        <authorList>
            <person name="O'Toole P.W."/>
            <person name="Snelling W.J."/>
            <person name="Canchaya C."/>
            <person name="Forde B.M."/>
            <person name="Hardie K.R."/>
            <person name="Josenhans C."/>
            <person name="Graham R.L.J."/>
            <person name="McMullan G."/>
            <person name="Parkhill J."/>
            <person name="Belda E."/>
            <person name="Bentley S.D."/>
        </authorList>
    </citation>
    <scope>NUCLEOTIDE SEQUENCE [LARGE SCALE GENOMIC DNA]</scope>
    <source>
        <strain evidence="4">ATCC 43772 / LMG 18044 / NCTC 12198 / 12198</strain>
    </source>
</reference>
<feature type="domain" description="DUF1468" evidence="2">
    <location>
        <begin position="6"/>
        <end position="138"/>
    </location>
</feature>
<gene>
    <name evidence="3" type="primary">tctB</name>
    <name evidence="3" type="ordered locus">HMU10870</name>
</gene>
<dbReference type="EMBL" id="FN555004">
    <property type="protein sequence ID" value="CBG40342.1"/>
    <property type="molecule type" value="Genomic_DNA"/>
</dbReference>
<dbReference type="AlphaFoldDB" id="D3UIL7"/>
<evidence type="ECO:0000313" key="4">
    <source>
        <dbReference type="Proteomes" id="UP000001522"/>
    </source>
</evidence>
<keyword evidence="1" id="KW-0812">Transmembrane</keyword>
<evidence type="ECO:0000259" key="2">
    <source>
        <dbReference type="Pfam" id="PF07331"/>
    </source>
</evidence>
<feature type="transmembrane region" description="Helical" evidence="1">
    <location>
        <begin position="114"/>
        <end position="133"/>
    </location>
</feature>
<dbReference type="HOGENOM" id="CLU_110735_3_1_7"/>
<keyword evidence="1" id="KW-1133">Transmembrane helix</keyword>
<keyword evidence="4" id="KW-1185">Reference proteome</keyword>
<keyword evidence="1" id="KW-0472">Membrane</keyword>
<accession>D3UIL7</accession>
<dbReference type="eggNOG" id="ENOG5032SKA">
    <property type="taxonomic scope" value="Bacteria"/>
</dbReference>
<organism evidence="3 4">
    <name type="scientific">Helicobacter mustelae (strain ATCC 43772 / CCUG 25715 / CIP 103759 / LMG 18044 / NCTC 12198 / R85-136P)</name>
    <name type="common">Campylobacter mustelae</name>
    <dbReference type="NCBI Taxonomy" id="679897"/>
    <lineage>
        <taxon>Bacteria</taxon>
        <taxon>Pseudomonadati</taxon>
        <taxon>Campylobacterota</taxon>
        <taxon>Epsilonproteobacteria</taxon>
        <taxon>Campylobacterales</taxon>
        <taxon>Helicobacteraceae</taxon>
        <taxon>Helicobacter</taxon>
    </lineage>
</organism>
<feature type="transmembrane region" description="Helical" evidence="1">
    <location>
        <begin position="40"/>
        <end position="58"/>
    </location>
</feature>
<protein>
    <submittedName>
        <fullName evidence="3">Putative tricarboxylate transport protein TctB</fullName>
    </submittedName>
</protein>
<proteinExistence type="predicted"/>
<dbReference type="InterPro" id="IPR009936">
    <property type="entry name" value="DUF1468"/>
</dbReference>
<name>D3UIL7_HELM1</name>
<dbReference type="RefSeq" id="WP_013023412.1">
    <property type="nucleotide sequence ID" value="NC_013949.1"/>
</dbReference>
<feature type="transmembrane region" description="Helical" evidence="1">
    <location>
        <begin position="70"/>
        <end position="102"/>
    </location>
</feature>
<dbReference type="Pfam" id="PF07331">
    <property type="entry name" value="TctB"/>
    <property type="match status" value="1"/>
</dbReference>
<dbReference type="Proteomes" id="UP000001522">
    <property type="component" value="Chromosome"/>
</dbReference>
<evidence type="ECO:0000256" key="1">
    <source>
        <dbReference type="SAM" id="Phobius"/>
    </source>
</evidence>
<sequence length="150" mass="17280">MTSIRIFSLFLFALCLFLLYQGFGIETKITYEPLGPRAFPIGALFLILLVLLLLFFFAQKTEVKWKQQSLIKIALFLLVFFLYCFLFEILGFVLSSILFLFLSALIFGARWGRALIFAVICASVSFVLFDAFMQISLPRGIFFENFFMKG</sequence>